<proteinExistence type="inferred from homology"/>
<evidence type="ECO:0000313" key="10">
    <source>
        <dbReference type="EMBL" id="AEW06511.1"/>
    </source>
</evidence>
<dbReference type="PROSITE" id="PS51257">
    <property type="entry name" value="PROKAR_LIPOPROTEIN"/>
    <property type="match status" value="1"/>
</dbReference>
<dbReference type="EMBL" id="CP003179">
    <property type="protein sequence ID" value="AEW06511.1"/>
    <property type="molecule type" value="Genomic_DNA"/>
</dbReference>
<dbReference type="Pfam" id="PF05504">
    <property type="entry name" value="Spore_GerAC"/>
    <property type="match status" value="1"/>
</dbReference>
<dbReference type="InterPro" id="IPR057336">
    <property type="entry name" value="GerAC_N"/>
</dbReference>
<organism evidence="10 11">
    <name type="scientific">Sulfobacillus acidophilus (strain ATCC 700253 / DSM 10332 / NAL)</name>
    <dbReference type="NCBI Taxonomy" id="679936"/>
    <lineage>
        <taxon>Bacteria</taxon>
        <taxon>Bacillati</taxon>
        <taxon>Bacillota</taxon>
        <taxon>Clostridia</taxon>
        <taxon>Eubacteriales</taxon>
        <taxon>Clostridiales Family XVII. Incertae Sedis</taxon>
        <taxon>Sulfobacillus</taxon>
    </lineage>
</organism>
<protein>
    <recommendedName>
        <fullName evidence="12">Ger(X)C family spore germination protein</fullName>
    </recommendedName>
</protein>
<dbReference type="PANTHER" id="PTHR35789">
    <property type="entry name" value="SPORE GERMINATION PROTEIN B3"/>
    <property type="match status" value="1"/>
</dbReference>
<keyword evidence="7" id="KW-0449">Lipoprotein</keyword>
<keyword evidence="5" id="KW-0472">Membrane</keyword>
<dbReference type="GO" id="GO:0009847">
    <property type="term" value="P:spore germination"/>
    <property type="evidence" value="ECO:0007669"/>
    <property type="project" value="InterPro"/>
</dbReference>
<keyword evidence="4" id="KW-0732">Signal</keyword>
<comment type="subcellular location">
    <subcellularLocation>
        <location evidence="1">Membrane</location>
        <topology evidence="1">Lipid-anchor</topology>
    </subcellularLocation>
</comment>
<keyword evidence="6" id="KW-0564">Palmitate</keyword>
<dbReference type="Gene3D" id="3.30.300.210">
    <property type="entry name" value="Nutrient germinant receptor protein C, domain 3"/>
    <property type="match status" value="1"/>
</dbReference>
<evidence type="ECO:0000256" key="7">
    <source>
        <dbReference type="ARBA" id="ARBA00023288"/>
    </source>
</evidence>
<evidence type="ECO:0000256" key="5">
    <source>
        <dbReference type="ARBA" id="ARBA00023136"/>
    </source>
</evidence>
<reference evidence="11" key="1">
    <citation type="submission" date="2011-12" db="EMBL/GenBank/DDBJ databases">
        <title>The complete genome of chromosome of Sulfobacillus acidophilus DSM 10332.</title>
        <authorList>
            <person name="Lucas S."/>
            <person name="Han J."/>
            <person name="Lapidus A."/>
            <person name="Bruce D."/>
            <person name="Goodwin L."/>
            <person name="Pitluck S."/>
            <person name="Peters L."/>
            <person name="Kyrpides N."/>
            <person name="Mavromatis K."/>
            <person name="Ivanova N."/>
            <person name="Mikhailova N."/>
            <person name="Chertkov O."/>
            <person name="Saunders E."/>
            <person name="Detter J.C."/>
            <person name="Tapia R."/>
            <person name="Han C."/>
            <person name="Land M."/>
            <person name="Hauser L."/>
            <person name="Markowitz V."/>
            <person name="Cheng J.-F."/>
            <person name="Hugenholtz P."/>
            <person name="Woyke T."/>
            <person name="Wu D."/>
            <person name="Pukall R."/>
            <person name="Gehrich-Schroeter G."/>
            <person name="Schneider S."/>
            <person name="Klenk H.-P."/>
            <person name="Eisen J.A."/>
        </authorList>
    </citation>
    <scope>NUCLEOTIDE SEQUENCE [LARGE SCALE GENOMIC DNA]</scope>
    <source>
        <strain evidence="11">ATCC 700253 / DSM 10332 / NAL</strain>
    </source>
</reference>
<feature type="domain" description="Spore germination GerAC-like C-terminal" evidence="8">
    <location>
        <begin position="216"/>
        <end position="362"/>
    </location>
</feature>
<feature type="domain" description="Spore germination protein N-terminal" evidence="9">
    <location>
        <begin position="29"/>
        <end position="196"/>
    </location>
</feature>
<dbReference type="InterPro" id="IPR008844">
    <property type="entry name" value="Spore_GerAC-like"/>
</dbReference>
<evidence type="ECO:0000313" key="11">
    <source>
        <dbReference type="Proteomes" id="UP000005439"/>
    </source>
</evidence>
<evidence type="ECO:0000256" key="4">
    <source>
        <dbReference type="ARBA" id="ARBA00022729"/>
    </source>
</evidence>
<evidence type="ECO:0008006" key="12">
    <source>
        <dbReference type="Google" id="ProtNLM"/>
    </source>
</evidence>
<dbReference type="AlphaFoldDB" id="G8U0W6"/>
<evidence type="ECO:0000259" key="9">
    <source>
        <dbReference type="Pfam" id="PF25198"/>
    </source>
</evidence>
<dbReference type="STRING" id="679936.Sulac_3054"/>
<keyword evidence="3" id="KW-0309">Germination</keyword>
<name>G8U0W6_SULAD</name>
<dbReference type="Proteomes" id="UP000005439">
    <property type="component" value="Chromosome"/>
</dbReference>
<dbReference type="PANTHER" id="PTHR35789:SF1">
    <property type="entry name" value="SPORE GERMINATION PROTEIN B3"/>
    <property type="match status" value="1"/>
</dbReference>
<keyword evidence="11" id="KW-1185">Reference proteome</keyword>
<gene>
    <name evidence="10" type="ordered locus">Sulac_3054</name>
</gene>
<reference evidence="10 11" key="2">
    <citation type="journal article" date="2012" name="Stand. Genomic Sci.">
        <title>Complete genome sequence of the moderately thermophilic mineral-sulfide-oxidizing firmicute Sulfobacillus acidophilus type strain (NAL(T)).</title>
        <authorList>
            <person name="Anderson I."/>
            <person name="Chertkov O."/>
            <person name="Chen A."/>
            <person name="Saunders E."/>
            <person name="Lapidus A."/>
            <person name="Nolan M."/>
            <person name="Lucas S."/>
            <person name="Hammon N."/>
            <person name="Deshpande S."/>
            <person name="Cheng J.F."/>
            <person name="Han C."/>
            <person name="Tapia R."/>
            <person name="Goodwin L.A."/>
            <person name="Pitluck S."/>
            <person name="Liolios K."/>
            <person name="Pagani I."/>
            <person name="Ivanova N."/>
            <person name="Mikhailova N."/>
            <person name="Pati A."/>
            <person name="Palaniappan K."/>
            <person name="Land M."/>
            <person name="Pan C."/>
            <person name="Rohde M."/>
            <person name="Pukall R."/>
            <person name="Goker M."/>
            <person name="Detter J.C."/>
            <person name="Woyke T."/>
            <person name="Bristow J."/>
            <person name="Eisen J.A."/>
            <person name="Markowitz V."/>
            <person name="Hugenholtz P."/>
            <person name="Kyrpides N.C."/>
            <person name="Klenk H.P."/>
            <person name="Mavromatis K."/>
        </authorList>
    </citation>
    <scope>NUCLEOTIDE SEQUENCE [LARGE SCALE GENOMIC DNA]</scope>
    <source>
        <strain evidence="11">ATCC 700253 / DSM 10332 / NAL</strain>
    </source>
</reference>
<dbReference type="Pfam" id="PF25198">
    <property type="entry name" value="Spore_GerAC_N"/>
    <property type="match status" value="1"/>
</dbReference>
<dbReference type="InterPro" id="IPR046953">
    <property type="entry name" value="Spore_GerAC-like_C"/>
</dbReference>
<accession>G8U0W6</accession>
<evidence type="ECO:0000256" key="6">
    <source>
        <dbReference type="ARBA" id="ARBA00023139"/>
    </source>
</evidence>
<dbReference type="GO" id="GO:0016020">
    <property type="term" value="C:membrane"/>
    <property type="evidence" value="ECO:0007669"/>
    <property type="project" value="UniProtKB-SubCell"/>
</dbReference>
<evidence type="ECO:0000256" key="3">
    <source>
        <dbReference type="ARBA" id="ARBA00022544"/>
    </source>
</evidence>
<evidence type="ECO:0000256" key="2">
    <source>
        <dbReference type="ARBA" id="ARBA00007886"/>
    </source>
</evidence>
<evidence type="ECO:0000256" key="1">
    <source>
        <dbReference type="ARBA" id="ARBA00004635"/>
    </source>
</evidence>
<dbReference type="KEGG" id="sap:Sulac_3054"/>
<comment type="similarity">
    <text evidence="2">Belongs to the GerABKC lipoprotein family.</text>
</comment>
<sequence length="365" mass="40696">MKGKLRLVFLILLVLFTSSGCWDELPYTSRAAALALVVVPKKAGDWSWSFYFPNPTVTVSSISQIKPSKEFFAVTVTAPSLASAYQRTQQSLSRDLYLGQAELIILSQNIRSRPLMNFLAAYNREGVTPKTAYLVVGPPSLTKTLPVSPQEVIPSVYLARFFDCRDCQTVYLSRQVWQIWDDYMTPGISPVIPYATAPQTISRLAVYPNHGLPVIFTRRETKGWGFLTGHVMKETLTLHLPQGLVTLTDIHGKPEISAADGGDAVRARVTLPLVADLEQWPESAPLSPKALQSISRAGEKEILSWCLDAIRRANRTHTDPFGFNRMLVFSHQEVVDVDHPEAWRYLPIDATVTVRLTIRRTGVSG</sequence>
<dbReference type="HOGENOM" id="CLU_758461_0_0_9"/>
<evidence type="ECO:0000259" key="8">
    <source>
        <dbReference type="Pfam" id="PF05504"/>
    </source>
</evidence>
<dbReference type="PATRIC" id="fig|679936.5.peg.3152"/>
<dbReference type="InterPro" id="IPR038501">
    <property type="entry name" value="Spore_GerAC_C_sf"/>
</dbReference>